<keyword evidence="6" id="KW-1185">Reference proteome</keyword>
<proteinExistence type="inferred from homology"/>
<dbReference type="Pfam" id="PF13561">
    <property type="entry name" value="adh_short_C2"/>
    <property type="match status" value="1"/>
</dbReference>
<dbReference type="PRINTS" id="PR00080">
    <property type="entry name" value="SDRFAMILY"/>
</dbReference>
<keyword evidence="2" id="KW-0560">Oxidoreductase</keyword>
<evidence type="ECO:0000256" key="2">
    <source>
        <dbReference type="ARBA" id="ARBA00023002"/>
    </source>
</evidence>
<dbReference type="Proteomes" id="UP000314011">
    <property type="component" value="Unassembled WGS sequence"/>
</dbReference>
<dbReference type="SUPFAM" id="SSF51735">
    <property type="entry name" value="NAD(P)-binding Rossmann-fold domains"/>
    <property type="match status" value="1"/>
</dbReference>
<dbReference type="PANTHER" id="PTHR48107">
    <property type="entry name" value="NADPH-DEPENDENT ALDEHYDE REDUCTASE-LIKE PROTEIN, CHLOROPLASTIC-RELATED"/>
    <property type="match status" value="1"/>
</dbReference>
<evidence type="ECO:0000313" key="6">
    <source>
        <dbReference type="Proteomes" id="UP000314011"/>
    </source>
</evidence>
<dbReference type="InterPro" id="IPR036291">
    <property type="entry name" value="NAD(P)-bd_dom_sf"/>
</dbReference>
<dbReference type="EMBL" id="VFFF01000001">
    <property type="protein sequence ID" value="TNY33923.1"/>
    <property type="molecule type" value="Genomic_DNA"/>
</dbReference>
<dbReference type="RefSeq" id="WP_140194778.1">
    <property type="nucleotide sequence ID" value="NZ_CP065915.1"/>
</dbReference>
<organism evidence="5 6">
    <name type="scientific">Pelagovum pacificum</name>
    <dbReference type="NCBI Taxonomy" id="2588711"/>
    <lineage>
        <taxon>Bacteria</taxon>
        <taxon>Pseudomonadati</taxon>
        <taxon>Pseudomonadota</taxon>
        <taxon>Alphaproteobacteria</taxon>
        <taxon>Rhodobacterales</taxon>
        <taxon>Paracoccaceae</taxon>
        <taxon>Pelagovum</taxon>
    </lineage>
</organism>
<dbReference type="PANTHER" id="PTHR48107:SF16">
    <property type="entry name" value="NADPH-DEPENDENT ALDEHYDE REDUCTASE 1, CHLOROPLASTIC"/>
    <property type="match status" value="1"/>
</dbReference>
<dbReference type="FunFam" id="3.40.50.720:FF:000097">
    <property type="entry name" value="SDR family oxidoreductase"/>
    <property type="match status" value="1"/>
</dbReference>
<dbReference type="PRINTS" id="PR00081">
    <property type="entry name" value="GDHRDH"/>
</dbReference>
<reference evidence="5 6" key="1">
    <citation type="submission" date="2019-06" db="EMBL/GenBank/DDBJ databases">
        <title>Genome of new Rhodobacteraceae sp. SM1903.</title>
        <authorList>
            <person name="Ren X."/>
        </authorList>
    </citation>
    <scope>NUCLEOTIDE SEQUENCE [LARGE SCALE GENOMIC DNA]</scope>
    <source>
        <strain evidence="5 6">SM1903</strain>
    </source>
</reference>
<dbReference type="AlphaFoldDB" id="A0A5C5GGV5"/>
<feature type="region of interest" description="Disordered" evidence="4">
    <location>
        <begin position="1"/>
        <end position="34"/>
    </location>
</feature>
<dbReference type="PROSITE" id="PS00061">
    <property type="entry name" value="ADH_SHORT"/>
    <property type="match status" value="1"/>
</dbReference>
<dbReference type="OrthoDB" id="198783at2"/>
<gene>
    <name evidence="5" type="ORF">FHY64_11860</name>
</gene>
<name>A0A5C5GGV5_9RHOB</name>
<accession>A0A5C5GGV5</accession>
<feature type="compositionally biased region" description="Pro residues" evidence="4">
    <location>
        <begin position="11"/>
        <end position="22"/>
    </location>
</feature>
<evidence type="ECO:0000256" key="3">
    <source>
        <dbReference type="ARBA" id="ARBA00067437"/>
    </source>
</evidence>
<evidence type="ECO:0000313" key="5">
    <source>
        <dbReference type="EMBL" id="TNY33923.1"/>
    </source>
</evidence>
<dbReference type="InterPro" id="IPR002347">
    <property type="entry name" value="SDR_fam"/>
</dbReference>
<comment type="caution">
    <text evidence="5">The sequence shown here is derived from an EMBL/GenBank/DDBJ whole genome shotgun (WGS) entry which is preliminary data.</text>
</comment>
<dbReference type="GO" id="GO:0016614">
    <property type="term" value="F:oxidoreductase activity, acting on CH-OH group of donors"/>
    <property type="evidence" value="ECO:0007669"/>
    <property type="project" value="UniProtKB-ARBA"/>
</dbReference>
<sequence length="293" mass="31003">MTLRDPRTLHPQPPFEKQPQDPPGLDAKMKPVPADGAESWVGHGRLEGRKALITGGDSGIGRAVAIAYAREGAEVVINYLPEEEPDAESLAEIFEADGNTLHRMPGDLMDEAFARQLVKDAAEKMGGLDIMVVNAGKQVTQPDIASISSEQFDQTMKTNVYAMFWMCQEAMAIMPPGSSIIPVTSIQGYDPAPQLLDYATTKYAMRGFTIGLAKQAIEKGIRVNGVAPGPIWTALQPSGGQTQEAVTQHGAGAPIGRPGQPSELAGAFVYLASDEASYTIGEILGVTGGAPTA</sequence>
<evidence type="ECO:0000256" key="4">
    <source>
        <dbReference type="SAM" id="MobiDB-lite"/>
    </source>
</evidence>
<evidence type="ECO:0000256" key="1">
    <source>
        <dbReference type="ARBA" id="ARBA00006484"/>
    </source>
</evidence>
<dbReference type="InterPro" id="IPR020904">
    <property type="entry name" value="Sc_DH/Rdtase_CS"/>
</dbReference>
<protein>
    <recommendedName>
        <fullName evidence="3">Uncharacterized oxidoreductase YghA</fullName>
    </recommendedName>
</protein>
<dbReference type="Gene3D" id="3.40.50.720">
    <property type="entry name" value="NAD(P)-binding Rossmann-like Domain"/>
    <property type="match status" value="1"/>
</dbReference>
<comment type="similarity">
    <text evidence="1">Belongs to the short-chain dehydrogenases/reductases (SDR) family.</text>
</comment>